<comment type="pathway">
    <text evidence="6">Cofactor biosynthesis; NAD(+) biosynthesis; iminoaspartate from L-aspartate (dehydrogenase route): step 1/1.</text>
</comment>
<dbReference type="UniPathway" id="UPA00253">
    <property type="reaction ID" value="UER00456"/>
</dbReference>
<dbReference type="HAMAP" id="MF_01265">
    <property type="entry name" value="NadX"/>
    <property type="match status" value="1"/>
</dbReference>
<dbReference type="InterPro" id="IPR036291">
    <property type="entry name" value="NAD(P)-bd_dom_sf"/>
</dbReference>
<dbReference type="Gene3D" id="3.40.50.720">
    <property type="entry name" value="NAD(P)-binding Rossmann-like Domain"/>
    <property type="match status" value="1"/>
</dbReference>
<dbReference type="GO" id="GO:0050661">
    <property type="term" value="F:NADP binding"/>
    <property type="evidence" value="ECO:0007669"/>
    <property type="project" value="UniProtKB-UniRule"/>
</dbReference>
<dbReference type="SUPFAM" id="SSF51735">
    <property type="entry name" value="NAD(P)-binding Rossmann-fold domains"/>
    <property type="match status" value="1"/>
</dbReference>
<evidence type="ECO:0000256" key="1">
    <source>
        <dbReference type="ARBA" id="ARBA00008331"/>
    </source>
</evidence>
<dbReference type="InterPro" id="IPR022487">
    <property type="entry name" value="Asp_DH_arc"/>
</dbReference>
<evidence type="ECO:0000259" key="7">
    <source>
        <dbReference type="Pfam" id="PF01958"/>
    </source>
</evidence>
<evidence type="ECO:0000256" key="2">
    <source>
        <dbReference type="ARBA" id="ARBA00022642"/>
    </source>
</evidence>
<dbReference type="NCBIfam" id="NF009828">
    <property type="entry name" value="PRK13303.1-3"/>
    <property type="match status" value="1"/>
</dbReference>
<accession>A0A7V3ZXM0</accession>
<comment type="caution">
    <text evidence="9">The sequence shown here is derived from an EMBL/GenBank/DDBJ whole genome shotgun (WGS) entry which is preliminary data.</text>
</comment>
<dbReference type="PIRSF" id="PIRSF005227">
    <property type="entry name" value="Asp_dh_NAD_syn"/>
    <property type="match status" value="1"/>
</dbReference>
<dbReference type="Pfam" id="PF01958">
    <property type="entry name" value="Asp_DH_C"/>
    <property type="match status" value="1"/>
</dbReference>
<comment type="catalytic activity">
    <reaction evidence="6">
        <text>L-aspartate + NAD(+) + H2O = oxaloacetate + NH4(+) + NADH + H(+)</text>
        <dbReference type="Rhea" id="RHEA:11788"/>
        <dbReference type="ChEBI" id="CHEBI:15377"/>
        <dbReference type="ChEBI" id="CHEBI:15378"/>
        <dbReference type="ChEBI" id="CHEBI:16452"/>
        <dbReference type="ChEBI" id="CHEBI:28938"/>
        <dbReference type="ChEBI" id="CHEBI:29991"/>
        <dbReference type="ChEBI" id="CHEBI:57540"/>
        <dbReference type="ChEBI" id="CHEBI:57945"/>
        <dbReference type="EC" id="1.4.1.21"/>
    </reaction>
</comment>
<comment type="function">
    <text evidence="6">Specifically catalyzes the NAD or NADP-dependent dehydrogenation of L-aspartate to iminoaspartate.</text>
</comment>
<evidence type="ECO:0000256" key="5">
    <source>
        <dbReference type="ARBA" id="ARBA00023027"/>
    </source>
</evidence>
<dbReference type="AlphaFoldDB" id="A0A7V3ZXM0"/>
<gene>
    <name evidence="6" type="primary">nadX</name>
    <name evidence="9" type="ORF">ENU66_04000</name>
</gene>
<dbReference type="Gene3D" id="3.30.360.10">
    <property type="entry name" value="Dihydrodipicolinate Reductase, domain 2"/>
    <property type="match status" value="1"/>
</dbReference>
<dbReference type="EMBL" id="DTDJ01000027">
    <property type="protein sequence ID" value="HGL17477.1"/>
    <property type="molecule type" value="Genomic_DNA"/>
</dbReference>
<dbReference type="NCBIfam" id="NF009829">
    <property type="entry name" value="PRK13303.1-4"/>
    <property type="match status" value="1"/>
</dbReference>
<evidence type="ECO:0000313" key="9">
    <source>
        <dbReference type="EMBL" id="HGL17477.1"/>
    </source>
</evidence>
<proteinExistence type="inferred from homology"/>
<feature type="binding site" evidence="6">
    <location>
        <position position="181"/>
    </location>
    <ligand>
        <name>NAD(+)</name>
        <dbReference type="ChEBI" id="CHEBI:57540"/>
    </ligand>
</feature>
<dbReference type="PANTHER" id="PTHR31873">
    <property type="entry name" value="L-ASPARTATE DEHYDROGENASE-RELATED"/>
    <property type="match status" value="1"/>
</dbReference>
<comment type="similarity">
    <text evidence="1 6">Belongs to the L-aspartate dehydrogenase family.</text>
</comment>
<dbReference type="InterPro" id="IPR005106">
    <property type="entry name" value="Asp/hSer_DH_NAD-bd"/>
</dbReference>
<keyword evidence="5 6" id="KW-0520">NAD</keyword>
<comment type="miscellaneous">
    <text evidence="6">The iminoaspartate product is unstable in aqueous solution and can decompose to oxaloacetate and ammonia.</text>
</comment>
<evidence type="ECO:0000259" key="8">
    <source>
        <dbReference type="Pfam" id="PF03447"/>
    </source>
</evidence>
<name>A0A7V3ZXM0_UNCW3</name>
<keyword evidence="2 6" id="KW-0662">Pyridine nucleotide biosynthesis</keyword>
<dbReference type="PANTHER" id="PTHR31873:SF6">
    <property type="entry name" value="ASPARTATE DEHYDROGENASE DOMAIN-CONTAINING PROTEIN"/>
    <property type="match status" value="1"/>
</dbReference>
<feature type="domain" description="Aspartate/homoserine dehydrogenase NAD-binding" evidence="8">
    <location>
        <begin position="7"/>
        <end position="122"/>
    </location>
</feature>
<dbReference type="InterPro" id="IPR002811">
    <property type="entry name" value="Asp_DH"/>
</dbReference>
<dbReference type="InterPro" id="IPR011182">
    <property type="entry name" value="L-Asp_DH"/>
</dbReference>
<keyword evidence="4 6" id="KW-0560">Oxidoreductase</keyword>
<evidence type="ECO:0000256" key="6">
    <source>
        <dbReference type="HAMAP-Rule" id="MF_01265"/>
    </source>
</evidence>
<protein>
    <recommendedName>
        <fullName evidence="6">L-aspartate dehydrogenase</fullName>
        <ecNumber evidence="6">1.4.1.21</ecNumber>
    </recommendedName>
</protein>
<dbReference type="SUPFAM" id="SSF55347">
    <property type="entry name" value="Glyceraldehyde-3-phosphate dehydrogenase-like, C-terminal domain"/>
    <property type="match status" value="1"/>
</dbReference>
<dbReference type="InterPro" id="IPR020626">
    <property type="entry name" value="Asp_DH_prok"/>
</dbReference>
<keyword evidence="3 6" id="KW-0521">NADP</keyword>
<dbReference type="GO" id="GO:0016639">
    <property type="term" value="F:oxidoreductase activity, acting on the CH-NH2 group of donors, NAD or NADP as acceptor"/>
    <property type="evidence" value="ECO:0007669"/>
    <property type="project" value="UniProtKB-UniRule"/>
</dbReference>
<dbReference type="GO" id="GO:0009435">
    <property type="term" value="P:NAD+ biosynthetic process"/>
    <property type="evidence" value="ECO:0007669"/>
    <property type="project" value="UniProtKB-UniRule"/>
</dbReference>
<dbReference type="GO" id="GO:0033735">
    <property type="term" value="F:aspartate dehydrogenase [NAD(P)+] activity"/>
    <property type="evidence" value="ECO:0007669"/>
    <property type="project" value="UniProtKB-EC"/>
</dbReference>
<organism evidence="9">
    <name type="scientific">candidate division WOR-3 bacterium</name>
    <dbReference type="NCBI Taxonomy" id="2052148"/>
    <lineage>
        <taxon>Bacteria</taxon>
        <taxon>Bacteria division WOR-3</taxon>
    </lineage>
</organism>
<evidence type="ECO:0000256" key="4">
    <source>
        <dbReference type="ARBA" id="ARBA00023002"/>
    </source>
</evidence>
<feature type="binding site" evidence="6">
    <location>
        <position position="125"/>
    </location>
    <ligand>
        <name>NAD(+)</name>
        <dbReference type="ChEBI" id="CHEBI:57540"/>
    </ligand>
</feature>
<dbReference type="NCBIfam" id="TIGR03855">
    <property type="entry name" value="NAD_NadX"/>
    <property type="match status" value="1"/>
</dbReference>
<evidence type="ECO:0000256" key="3">
    <source>
        <dbReference type="ARBA" id="ARBA00022857"/>
    </source>
</evidence>
<comment type="catalytic activity">
    <reaction evidence="6">
        <text>L-aspartate + NADP(+) + H2O = oxaloacetate + NH4(+) + NADPH + H(+)</text>
        <dbReference type="Rhea" id="RHEA:11784"/>
        <dbReference type="ChEBI" id="CHEBI:15377"/>
        <dbReference type="ChEBI" id="CHEBI:15378"/>
        <dbReference type="ChEBI" id="CHEBI:16452"/>
        <dbReference type="ChEBI" id="CHEBI:28938"/>
        <dbReference type="ChEBI" id="CHEBI:29991"/>
        <dbReference type="ChEBI" id="CHEBI:57783"/>
        <dbReference type="ChEBI" id="CHEBI:58349"/>
        <dbReference type="EC" id="1.4.1.21"/>
    </reaction>
</comment>
<dbReference type="NCBIfam" id="NF009830">
    <property type="entry name" value="PRK13304.1"/>
    <property type="match status" value="1"/>
</dbReference>
<feature type="domain" description="Aspartate dehydrogenase" evidence="7">
    <location>
        <begin position="159"/>
        <end position="245"/>
    </location>
</feature>
<dbReference type="Pfam" id="PF03447">
    <property type="entry name" value="NAD_binding_3"/>
    <property type="match status" value="1"/>
</dbReference>
<feature type="active site" evidence="6">
    <location>
        <position position="211"/>
    </location>
</feature>
<dbReference type="GO" id="GO:0051287">
    <property type="term" value="F:NAD binding"/>
    <property type="evidence" value="ECO:0007669"/>
    <property type="project" value="UniProtKB-UniRule"/>
</dbReference>
<sequence length="260" mass="28307">MRLGIIGCGAIGSFVARKIEEGVVPHTVLSVVFDVRVEKAYQLRNLLSIKPEIAFNFDDFIKYDIDVVLEAASQQALKDYGFRILESGKDLVAMSAGAFADEEFRHKLFDFARLKNRKIYIPSGAVAGLDGLKALSYVNISKARLVTRKPPAGLGKSTEQPETLFRGSAAEAAKLFPQNINVAVALGLAGDILEKLEVEIIVDPKVKNNVHTIEVKSEAAELKIVLKNRPFPENPKTSFLAALSCLQVLKNISSNVVIGG</sequence>
<dbReference type="EC" id="1.4.1.21" evidence="6"/>
<reference evidence="9" key="1">
    <citation type="journal article" date="2020" name="mSystems">
        <title>Genome- and Community-Level Interaction Insights into Carbon Utilization and Element Cycling Functions of Hydrothermarchaeota in Hydrothermal Sediment.</title>
        <authorList>
            <person name="Zhou Z."/>
            <person name="Liu Y."/>
            <person name="Xu W."/>
            <person name="Pan J."/>
            <person name="Luo Z.H."/>
            <person name="Li M."/>
        </authorList>
    </citation>
    <scope>NUCLEOTIDE SEQUENCE [LARGE SCALE GENOMIC DNA]</scope>
    <source>
        <strain evidence="9">SpSt-69</strain>
    </source>
</reference>